<dbReference type="Pfam" id="PF06830">
    <property type="entry name" value="Root_cap"/>
    <property type="match status" value="1"/>
</dbReference>
<dbReference type="SFLD" id="SFLDS00005">
    <property type="entry name" value="Isoprenoid_Synthase_Type_I"/>
    <property type="match status" value="1"/>
</dbReference>
<proteinExistence type="inferred from homology"/>
<dbReference type="PROSITE" id="PS00723">
    <property type="entry name" value="POLYPRENYL_SYNTHASE_1"/>
    <property type="match status" value="1"/>
</dbReference>
<sequence>MRFTWLLFLALSSCFFCSVVCAKPAKTYCKNPYFWRCYGVPHTCPPGRPKFCQVDCRICKPYCARDKPGAVCQDPRFIGRDGIMFYFHGRKDRDFCLVSDAGIHINGHFIGKNNRKGRDFTWVQSIGVLFGRHRLFVGARKASRWHEFDDNIHIQLDGADVQIPSGEGAVWESRGAGLTIERVAAENDVAVEVTGLAEIRARVVPITAEESRVHGYDIAEDDDCFAHLELSFKLSSPGASVHGILGQTYAPDYRSRVKIGAAMPIMGGAENPKMPPPSSLLVPKPRPLSLPFRCSAAPAAFDLRGYWTSLISEIEAELDSTVPIRYPDSVHKAMRHSVLSGGKRASPIMCIAACELVGGHRSAAFPAACALEMIHAASLVHDDLPCMDAAPLRRGRPSTHALFGVDMAVLAGDALFPLAYQYIIARTPSPDLVSHFPVLPLRAVIARAGSTGMAAGQLLDLSGASCGGEEEVVLVLEKKFGQMAECSAVCGGLLGSASDEELGALRRYGRTMGVLYQLVDDMLMESNGGAGKLRSNASVVTALGMDRALEMVEELRTKAKQELERFGDKYGDKVQPLSSFVDYAVERGFVVDSSVAASSKAS</sequence>
<keyword evidence="3" id="KW-0479">Metal-binding</keyword>
<evidence type="ECO:0000256" key="4">
    <source>
        <dbReference type="ARBA" id="ARBA00022842"/>
    </source>
</evidence>
<dbReference type="OrthoDB" id="6921389at2759"/>
<keyword evidence="7" id="KW-1185">Reference proteome</keyword>
<dbReference type="InterPro" id="IPR000092">
    <property type="entry name" value="Polyprenyl_synt"/>
</dbReference>
<dbReference type="InterPro" id="IPR009646">
    <property type="entry name" value="Root_cap"/>
</dbReference>
<dbReference type="CDD" id="cd00685">
    <property type="entry name" value="Trans_IPPS_HT"/>
    <property type="match status" value="1"/>
</dbReference>
<dbReference type="GO" id="GO:0004659">
    <property type="term" value="F:prenyltransferase activity"/>
    <property type="evidence" value="ECO:0007669"/>
    <property type="project" value="InterPro"/>
</dbReference>
<dbReference type="GO" id="GO:0005737">
    <property type="term" value="C:cytoplasm"/>
    <property type="evidence" value="ECO:0007669"/>
    <property type="project" value="UniProtKB-ARBA"/>
</dbReference>
<evidence type="ECO:0000256" key="1">
    <source>
        <dbReference type="ARBA" id="ARBA00001946"/>
    </source>
</evidence>
<name>A0A9E7HWU6_9LILI</name>
<evidence type="ECO:0000256" key="2">
    <source>
        <dbReference type="ARBA" id="ARBA00006706"/>
    </source>
</evidence>
<dbReference type="GO" id="GO:0008299">
    <property type="term" value="P:isoprenoid biosynthetic process"/>
    <property type="evidence" value="ECO:0007669"/>
    <property type="project" value="InterPro"/>
</dbReference>
<dbReference type="AlphaFoldDB" id="A0A9E7HWU6"/>
<feature type="chain" id="PRO_5040045755" evidence="5">
    <location>
        <begin position="23"/>
        <end position="602"/>
    </location>
</feature>
<reference evidence="6" key="1">
    <citation type="submission" date="2022-05" db="EMBL/GenBank/DDBJ databases">
        <title>The Musa troglodytarum L. genome provides insights into the mechanism of non-climacteric behaviour and enrichment of carotenoids.</title>
        <authorList>
            <person name="Wang J."/>
        </authorList>
    </citation>
    <scope>NUCLEOTIDE SEQUENCE</scope>
    <source>
        <tissue evidence="6">Leaf</tissue>
    </source>
</reference>
<dbReference type="EMBL" id="CP097510">
    <property type="protein sequence ID" value="URE36992.1"/>
    <property type="molecule type" value="Genomic_DNA"/>
</dbReference>
<evidence type="ECO:0000313" key="7">
    <source>
        <dbReference type="Proteomes" id="UP001055439"/>
    </source>
</evidence>
<evidence type="ECO:0000313" key="6">
    <source>
        <dbReference type="EMBL" id="URE36993.1"/>
    </source>
</evidence>
<dbReference type="EMBL" id="CP097510">
    <property type="protein sequence ID" value="URE36993.1"/>
    <property type="molecule type" value="Genomic_DNA"/>
</dbReference>
<keyword evidence="4" id="KW-0460">Magnesium</keyword>
<dbReference type="Proteomes" id="UP001055439">
    <property type="component" value="Chromosome 8"/>
</dbReference>
<gene>
    <name evidence="6" type="ORF">MUK42_16590</name>
</gene>
<comment type="similarity">
    <text evidence="2">Belongs to the FPP/GGPP synthase family.</text>
</comment>
<dbReference type="Pfam" id="PF00348">
    <property type="entry name" value="polyprenyl_synt"/>
    <property type="match status" value="1"/>
</dbReference>
<dbReference type="PANTHER" id="PTHR43281:SF5">
    <property type="entry name" value="HETERODIMERIC GERANYLGERANYL PYROPHOSPHATE SYNTHASE SMALL SUBUNIT, CHLOROPLASTIC"/>
    <property type="match status" value="1"/>
</dbReference>
<accession>A0A9E7HWU6</accession>
<dbReference type="Gene3D" id="1.10.600.10">
    <property type="entry name" value="Farnesyl Diphosphate Synthase"/>
    <property type="match status" value="1"/>
</dbReference>
<evidence type="ECO:0000256" key="3">
    <source>
        <dbReference type="ARBA" id="ARBA00022723"/>
    </source>
</evidence>
<evidence type="ECO:0000256" key="5">
    <source>
        <dbReference type="SAM" id="SignalP"/>
    </source>
</evidence>
<feature type="signal peptide" evidence="5">
    <location>
        <begin position="1"/>
        <end position="22"/>
    </location>
</feature>
<dbReference type="InterPro" id="IPR008949">
    <property type="entry name" value="Isoprenoid_synthase_dom_sf"/>
</dbReference>
<protein>
    <submittedName>
        <fullName evidence="6">Polyprenyl synthetase</fullName>
    </submittedName>
</protein>
<dbReference type="SUPFAM" id="SSF48576">
    <property type="entry name" value="Terpenoid synthases"/>
    <property type="match status" value="1"/>
</dbReference>
<dbReference type="InterPro" id="IPR033749">
    <property type="entry name" value="Polyprenyl_synt_CS"/>
</dbReference>
<dbReference type="GO" id="GO:0046872">
    <property type="term" value="F:metal ion binding"/>
    <property type="evidence" value="ECO:0007669"/>
    <property type="project" value="UniProtKB-KW"/>
</dbReference>
<organism evidence="6 7">
    <name type="scientific">Musa troglodytarum</name>
    <name type="common">fe'i banana</name>
    <dbReference type="NCBI Taxonomy" id="320322"/>
    <lineage>
        <taxon>Eukaryota</taxon>
        <taxon>Viridiplantae</taxon>
        <taxon>Streptophyta</taxon>
        <taxon>Embryophyta</taxon>
        <taxon>Tracheophyta</taxon>
        <taxon>Spermatophyta</taxon>
        <taxon>Magnoliopsida</taxon>
        <taxon>Liliopsida</taxon>
        <taxon>Zingiberales</taxon>
        <taxon>Musaceae</taxon>
        <taxon>Musa</taxon>
    </lineage>
</organism>
<keyword evidence="5" id="KW-0732">Signal</keyword>
<dbReference type="PANTHER" id="PTHR43281">
    <property type="entry name" value="FARNESYL DIPHOSPHATE SYNTHASE"/>
    <property type="match status" value="1"/>
</dbReference>
<comment type="cofactor">
    <cofactor evidence="1">
        <name>Mg(2+)</name>
        <dbReference type="ChEBI" id="CHEBI:18420"/>
    </cofactor>
</comment>